<feature type="region of interest" description="Disordered" evidence="1">
    <location>
        <begin position="1"/>
        <end position="20"/>
    </location>
</feature>
<evidence type="ECO:0000259" key="2">
    <source>
        <dbReference type="Pfam" id="PF13577"/>
    </source>
</evidence>
<reference evidence="3 4" key="1">
    <citation type="submission" date="2015-10" db="EMBL/GenBank/DDBJ databases">
        <title>Draft genome sequence of Streptomyces sp. RV15, isolated from a marine sponge.</title>
        <authorList>
            <person name="Ruckert C."/>
            <person name="Abdelmohsen U.R."/>
            <person name="Winkler A."/>
            <person name="Hentschel U."/>
            <person name="Kalinowski J."/>
            <person name="Kampfer P."/>
            <person name="Glaeser S."/>
        </authorList>
    </citation>
    <scope>NUCLEOTIDE SEQUENCE [LARGE SCALE GENOMIC DNA]</scope>
    <source>
        <strain evidence="3 4">RV15</strain>
    </source>
</reference>
<comment type="caution">
    <text evidence="3">The sequence shown here is derived from an EMBL/GenBank/DDBJ whole genome shotgun (WGS) entry which is preliminary data.</text>
</comment>
<protein>
    <recommendedName>
        <fullName evidence="2">SnoaL-like domain-containing protein</fullName>
    </recommendedName>
</protein>
<dbReference type="SUPFAM" id="SSF54427">
    <property type="entry name" value="NTF2-like"/>
    <property type="match status" value="1"/>
</dbReference>
<dbReference type="EMBL" id="LMXB01000119">
    <property type="protein sequence ID" value="KUO15180.1"/>
    <property type="molecule type" value="Genomic_DNA"/>
</dbReference>
<organism evidence="3 4">
    <name type="scientific">Streptomyces dysideae</name>
    <dbReference type="NCBI Taxonomy" id="909626"/>
    <lineage>
        <taxon>Bacteria</taxon>
        <taxon>Bacillati</taxon>
        <taxon>Actinomycetota</taxon>
        <taxon>Actinomycetes</taxon>
        <taxon>Kitasatosporales</taxon>
        <taxon>Streptomycetaceae</taxon>
        <taxon>Streptomyces</taxon>
    </lineage>
</organism>
<dbReference type="Pfam" id="PF13577">
    <property type="entry name" value="SnoaL_4"/>
    <property type="match status" value="1"/>
</dbReference>
<dbReference type="STRING" id="909626.AQJ91_42760"/>
<evidence type="ECO:0000313" key="4">
    <source>
        <dbReference type="Proteomes" id="UP000053260"/>
    </source>
</evidence>
<keyword evidence="4" id="KW-1185">Reference proteome</keyword>
<dbReference type="InterPro" id="IPR032710">
    <property type="entry name" value="NTF2-like_dom_sf"/>
</dbReference>
<gene>
    <name evidence="3" type="ORF">AQJ91_42760</name>
</gene>
<feature type="domain" description="SnoaL-like" evidence="2">
    <location>
        <begin position="27"/>
        <end position="149"/>
    </location>
</feature>
<evidence type="ECO:0000256" key="1">
    <source>
        <dbReference type="SAM" id="MobiDB-lite"/>
    </source>
</evidence>
<dbReference type="Proteomes" id="UP000053260">
    <property type="component" value="Unassembled WGS sequence"/>
</dbReference>
<evidence type="ECO:0000313" key="3">
    <source>
        <dbReference type="EMBL" id="KUO15180.1"/>
    </source>
</evidence>
<sequence length="174" mass="19171">MHPLPKGSAGPGIPKSPSDPAAQLQWLVDRAAISDLLVEFARALDEQDWDAYVALYVSEGVMSPAESVRLEGHEQLRRVGGARQLGRYSGTWHLSSNHAIHVDGDTARTRSYLLGVHMLGDDTFQHADGAGWYDCTLRRTPDGWRFVTVRVHEVWNAGEPLPHVPSPPAAKEMT</sequence>
<name>A0A101UQZ4_9ACTN</name>
<dbReference type="InterPro" id="IPR037401">
    <property type="entry name" value="SnoaL-like"/>
</dbReference>
<accession>A0A101UQZ4</accession>
<dbReference type="AlphaFoldDB" id="A0A101UQZ4"/>
<dbReference type="CDD" id="cd00531">
    <property type="entry name" value="NTF2_like"/>
    <property type="match status" value="1"/>
</dbReference>
<dbReference type="Gene3D" id="3.10.450.50">
    <property type="match status" value="1"/>
</dbReference>
<proteinExistence type="predicted"/>